<dbReference type="GO" id="GO:0005634">
    <property type="term" value="C:nucleus"/>
    <property type="evidence" value="ECO:0007669"/>
    <property type="project" value="UniProtKB-SubCell"/>
</dbReference>
<dbReference type="GO" id="GO:0000785">
    <property type="term" value="C:chromatin"/>
    <property type="evidence" value="ECO:0007669"/>
    <property type="project" value="TreeGrafter"/>
</dbReference>
<dbReference type="PANTHER" id="PTHR45623">
    <property type="entry name" value="CHROMODOMAIN-HELICASE-DNA-BINDING PROTEIN 3-RELATED-RELATED"/>
    <property type="match status" value="1"/>
</dbReference>
<dbReference type="GO" id="GO:0003677">
    <property type="term" value="F:DNA binding"/>
    <property type="evidence" value="ECO:0007669"/>
    <property type="project" value="InterPro"/>
</dbReference>
<dbReference type="GO" id="GO:0034728">
    <property type="term" value="P:nucleosome organization"/>
    <property type="evidence" value="ECO:0007669"/>
    <property type="project" value="TreeGrafter"/>
</dbReference>
<dbReference type="InterPro" id="IPR015195">
    <property type="entry name" value="SLIDE"/>
</dbReference>
<feature type="domain" description="SLIDE" evidence="4">
    <location>
        <begin position="390"/>
        <end position="497"/>
    </location>
</feature>
<dbReference type="EMBL" id="GBHO01026148">
    <property type="protein sequence ID" value="JAG17456.1"/>
    <property type="molecule type" value="Transcribed_RNA"/>
</dbReference>
<dbReference type="SUPFAM" id="SSF46689">
    <property type="entry name" value="Homeodomain-like"/>
    <property type="match status" value="1"/>
</dbReference>
<dbReference type="GO" id="GO:0016887">
    <property type="term" value="F:ATP hydrolysis activity"/>
    <property type="evidence" value="ECO:0007669"/>
    <property type="project" value="TreeGrafter"/>
</dbReference>
<dbReference type="InterPro" id="IPR009057">
    <property type="entry name" value="Homeodomain-like_sf"/>
</dbReference>
<dbReference type="AlphaFoldDB" id="A0A0A9XCT6"/>
<evidence type="ECO:0000256" key="2">
    <source>
        <dbReference type="ARBA" id="ARBA00023242"/>
    </source>
</evidence>
<name>A0A0A9XCT6_LYGHE</name>
<dbReference type="InterPro" id="IPR027417">
    <property type="entry name" value="P-loop_NTPase"/>
</dbReference>
<evidence type="ECO:0000313" key="6">
    <source>
        <dbReference type="EMBL" id="JAQ17438.1"/>
    </source>
</evidence>
<evidence type="ECO:0000259" key="4">
    <source>
        <dbReference type="Pfam" id="PF09111"/>
    </source>
</evidence>
<proteinExistence type="predicted"/>
<dbReference type="EMBL" id="GDHC01001191">
    <property type="protein sequence ID" value="JAQ17438.1"/>
    <property type="molecule type" value="Transcribed_RNA"/>
</dbReference>
<comment type="subcellular location">
    <subcellularLocation>
        <location evidence="1">Nucleus</location>
    </subcellularLocation>
</comment>
<reference evidence="6" key="3">
    <citation type="journal article" date="2016" name="Gigascience">
        <title>De novo construction of an expanded transcriptome assembly for the western tarnished plant bug, Lygus hesperus.</title>
        <authorList>
            <person name="Tassone E.E."/>
            <person name="Geib S.M."/>
            <person name="Hall B."/>
            <person name="Fabrick J.A."/>
            <person name="Brent C.S."/>
            <person name="Hull J.J."/>
        </authorList>
    </citation>
    <scope>NUCLEOTIDE SEQUENCE</scope>
</reference>
<protein>
    <submittedName>
        <fullName evidence="5">Putative chromatin-remodeling complex ATPase chain</fullName>
    </submittedName>
</protein>
<dbReference type="SUPFAM" id="SSF52540">
    <property type="entry name" value="P-loop containing nucleoside triphosphate hydrolases"/>
    <property type="match status" value="1"/>
</dbReference>
<dbReference type="GO" id="GO:0140658">
    <property type="term" value="F:ATP-dependent chromatin remodeler activity"/>
    <property type="evidence" value="ECO:0007669"/>
    <property type="project" value="TreeGrafter"/>
</dbReference>
<dbReference type="Pfam" id="PF09111">
    <property type="entry name" value="SLIDE"/>
    <property type="match status" value="1"/>
</dbReference>
<evidence type="ECO:0000256" key="1">
    <source>
        <dbReference type="ARBA" id="ARBA00004123"/>
    </source>
</evidence>
<gene>
    <name evidence="6" type="primary">Os01g0367900_0</name>
    <name evidence="5" type="ORF">CM83_3840</name>
    <name evidence="6" type="ORF">g.24000</name>
</gene>
<keyword evidence="2" id="KW-0539">Nucleus</keyword>
<dbReference type="PANTHER" id="PTHR45623:SF49">
    <property type="entry name" value="SWI_SNF-RELATED MATRIX-ASSOCIATED ACTIN-DEPENDENT REGULATOR OF CHROMATIN SUBFAMILY A MEMBER 5"/>
    <property type="match status" value="1"/>
</dbReference>
<evidence type="ECO:0000313" key="5">
    <source>
        <dbReference type="EMBL" id="JAG17456.1"/>
    </source>
</evidence>
<organism evidence="5">
    <name type="scientific">Lygus hesperus</name>
    <name type="common">Western plant bug</name>
    <dbReference type="NCBI Taxonomy" id="30085"/>
    <lineage>
        <taxon>Eukaryota</taxon>
        <taxon>Metazoa</taxon>
        <taxon>Ecdysozoa</taxon>
        <taxon>Arthropoda</taxon>
        <taxon>Hexapoda</taxon>
        <taxon>Insecta</taxon>
        <taxon>Pterygota</taxon>
        <taxon>Neoptera</taxon>
        <taxon>Paraneoptera</taxon>
        <taxon>Hemiptera</taxon>
        <taxon>Heteroptera</taxon>
        <taxon>Panheteroptera</taxon>
        <taxon>Cimicomorpha</taxon>
        <taxon>Miridae</taxon>
        <taxon>Mirini</taxon>
        <taxon>Lygus</taxon>
    </lineage>
</organism>
<reference evidence="5" key="2">
    <citation type="submission" date="2014-07" db="EMBL/GenBank/DDBJ databases">
        <authorList>
            <person name="Hull J."/>
        </authorList>
    </citation>
    <scope>NUCLEOTIDE SEQUENCE</scope>
</reference>
<sequence length="508" mass="59190">MDRVHRIGQKKQVNVFRFIIEGSIEEKIVERATKKLAFDTIVIQRGRHLNTSSASTTDELLGMLRFGAMYIFQSHDSTTITDDDIDAILQRGQEKTALENQKLQEFTTNLHNFSFHSNENDTQFNTLTFEGINYTDIRNKNLHDKELISLLCPPSARGDRITRTSGDAVNDTGMYGSSNHSDGGTDDGAGIGGFKKYLGKVREYHPSQRFDFQFLYVPRIHELERKRWDADQKLLQLRVQYAEDYIRTTLQIPDDEAIDRNGRLNVSNLPQQVIQDFTVNGLLSKYGKIRYHRYNLHDDNTTIDTALETKLRTLANCCTDDEDAELHALLNQGFPQWRRIDLQHFISRCTEFGRNNIQAICDAFPHIDPETVRRYHTTFFAKYTTLREHDRYIKQIETGEQILQKKQKIQNLILQKVQQCVDPLHQLHLPYTTAQTTYTPTNDRFLLLSILVCGYGNWNAILSQFLQSPYFHHDFFIRTRTPQDIARRAEYLLRILNTESHPALRKRR</sequence>
<dbReference type="GO" id="GO:0042393">
    <property type="term" value="F:histone binding"/>
    <property type="evidence" value="ECO:0007669"/>
    <property type="project" value="TreeGrafter"/>
</dbReference>
<dbReference type="GO" id="GO:0003682">
    <property type="term" value="F:chromatin binding"/>
    <property type="evidence" value="ECO:0007669"/>
    <property type="project" value="TreeGrafter"/>
</dbReference>
<dbReference type="Gene3D" id="3.40.50.300">
    <property type="entry name" value="P-loop containing nucleotide triphosphate hydrolases"/>
    <property type="match status" value="1"/>
</dbReference>
<feature type="region of interest" description="Disordered" evidence="3">
    <location>
        <begin position="161"/>
        <end position="187"/>
    </location>
</feature>
<dbReference type="Gene3D" id="1.10.10.60">
    <property type="entry name" value="Homeodomain-like"/>
    <property type="match status" value="2"/>
</dbReference>
<reference evidence="5" key="1">
    <citation type="journal article" date="2014" name="PLoS ONE">
        <title>Transcriptome-Based Identification of ABC Transporters in the Western Tarnished Plant Bug Lygus hesperus.</title>
        <authorList>
            <person name="Hull J.J."/>
            <person name="Chaney K."/>
            <person name="Geib S.M."/>
            <person name="Fabrick J.A."/>
            <person name="Brent C.S."/>
            <person name="Walsh D."/>
            <person name="Lavine L.C."/>
        </authorList>
    </citation>
    <scope>NUCLEOTIDE SEQUENCE</scope>
</reference>
<evidence type="ECO:0000256" key="3">
    <source>
        <dbReference type="SAM" id="MobiDB-lite"/>
    </source>
</evidence>
<accession>A0A0A9XCT6</accession>